<feature type="transmembrane region" description="Helical" evidence="1">
    <location>
        <begin position="224"/>
        <end position="245"/>
    </location>
</feature>
<comment type="caution">
    <text evidence="3">The sequence shown here is derived from an EMBL/GenBank/DDBJ whole genome shotgun (WGS) entry which is preliminary data.</text>
</comment>
<feature type="transmembrane region" description="Helical" evidence="1">
    <location>
        <begin position="183"/>
        <end position="204"/>
    </location>
</feature>
<dbReference type="Pfam" id="PF06724">
    <property type="entry name" value="DUF1206"/>
    <property type="match status" value="3"/>
</dbReference>
<feature type="transmembrane region" description="Helical" evidence="1">
    <location>
        <begin position="128"/>
        <end position="147"/>
    </location>
</feature>
<evidence type="ECO:0000256" key="1">
    <source>
        <dbReference type="SAM" id="Phobius"/>
    </source>
</evidence>
<proteinExistence type="predicted"/>
<feature type="domain" description="DUF1206" evidence="2">
    <location>
        <begin position="88"/>
        <end position="156"/>
    </location>
</feature>
<dbReference type="EMBL" id="JAGXFD010000001">
    <property type="protein sequence ID" value="MBZ9568164.1"/>
    <property type="molecule type" value="Genomic_DNA"/>
</dbReference>
<reference evidence="3 4" key="1">
    <citation type="submission" date="2021-05" db="EMBL/GenBank/DDBJ databases">
        <title>Petroleum and Energy Research Collection (APPE): ex situ preservation of microbial diversity associated with the oil industry and exploitation of its biotechnological potential.</title>
        <authorList>
            <person name="Paixao C.T.M."/>
            <person name="Gomes M.B."/>
            <person name="Oliveira V.M."/>
        </authorList>
    </citation>
    <scope>NUCLEOTIDE SEQUENCE [LARGE SCALE GENOMIC DNA]</scope>
    <source>
        <strain evidence="3 4">LIT2</strain>
    </source>
</reference>
<keyword evidence="4" id="KW-1185">Reference proteome</keyword>
<dbReference type="InterPro" id="IPR009597">
    <property type="entry name" value="DUF1206"/>
</dbReference>
<keyword evidence="1" id="KW-0812">Transmembrane</keyword>
<feature type="domain" description="DUF1206" evidence="2">
    <location>
        <begin position="182"/>
        <end position="250"/>
    </location>
</feature>
<keyword evidence="1" id="KW-0472">Membrane</keyword>
<sequence length="254" mass="26727">MIARCGYVAKGIVYLIVGGLASLAAADLGGRNAGTKEAITQLATQPFGGVMLALLGLGLLAYALWRLIQVLLDTEHLGHGIRGLVTRAGFLISGGIYAGLALYCANLLRNAATGNTSTTDRTAELMSHPGGVLLVLAIGIGFAGVGIRQIWRAVKRSYLKNWHMIEMSDAQQHLAEAATRWGLSARGVVFLIIGGFLVVAAVQTNPSQAQGLGGALNVLARQPFGPWLLGVVALGLMAYAIYCFVNARFRDVTP</sequence>
<accession>A0ABS7X1A8</accession>
<feature type="transmembrane region" description="Helical" evidence="1">
    <location>
        <begin position="88"/>
        <end position="108"/>
    </location>
</feature>
<organism evidence="3 4">
    <name type="scientific">Modicisalibacter tunisiensis</name>
    <dbReference type="NCBI Taxonomy" id="390637"/>
    <lineage>
        <taxon>Bacteria</taxon>
        <taxon>Pseudomonadati</taxon>
        <taxon>Pseudomonadota</taxon>
        <taxon>Gammaproteobacteria</taxon>
        <taxon>Oceanospirillales</taxon>
        <taxon>Halomonadaceae</taxon>
        <taxon>Modicisalibacter</taxon>
    </lineage>
</organism>
<evidence type="ECO:0000313" key="4">
    <source>
        <dbReference type="Proteomes" id="UP001319883"/>
    </source>
</evidence>
<feature type="transmembrane region" description="Helical" evidence="1">
    <location>
        <begin position="46"/>
        <end position="68"/>
    </location>
</feature>
<name>A0ABS7X1A8_9GAMM</name>
<keyword evidence="1" id="KW-1133">Transmembrane helix</keyword>
<dbReference type="Proteomes" id="UP001319883">
    <property type="component" value="Unassembled WGS sequence"/>
</dbReference>
<protein>
    <submittedName>
        <fullName evidence="3">DUF1206 domain-containing protein</fullName>
    </submittedName>
</protein>
<feature type="transmembrane region" description="Helical" evidence="1">
    <location>
        <begin position="7"/>
        <end position="26"/>
    </location>
</feature>
<feature type="domain" description="DUF1206" evidence="2">
    <location>
        <begin position="6"/>
        <end position="70"/>
    </location>
</feature>
<evidence type="ECO:0000313" key="3">
    <source>
        <dbReference type="EMBL" id="MBZ9568164.1"/>
    </source>
</evidence>
<gene>
    <name evidence="3" type="ORF">KGQ91_10820</name>
</gene>
<evidence type="ECO:0000259" key="2">
    <source>
        <dbReference type="Pfam" id="PF06724"/>
    </source>
</evidence>